<proteinExistence type="predicted"/>
<dbReference type="EMBL" id="CP051206">
    <property type="protein sequence ID" value="QJB46475.1"/>
    <property type="molecule type" value="Genomic_DNA"/>
</dbReference>
<dbReference type="KEGG" id="dfs:HGD76_22095"/>
<keyword evidence="1" id="KW-0812">Transmembrane</keyword>
<reference evidence="2 3" key="2">
    <citation type="submission" date="2020-04" db="EMBL/GenBank/DDBJ databases">
        <authorList>
            <person name="Fomenkov A."/>
            <person name="Anton B.P."/>
            <person name="Roberts R.J."/>
        </authorList>
    </citation>
    <scope>NUCLEOTIDE SEQUENCE [LARGE SCALE GENOMIC DNA]</scope>
    <source>
        <strain evidence="2 3">CCAP 1403/13f</strain>
    </source>
</reference>
<name>A0A6H2C3R8_DOLFA</name>
<keyword evidence="1" id="KW-0472">Membrane</keyword>
<evidence type="ECO:0000313" key="2">
    <source>
        <dbReference type="EMBL" id="QJB46475.1"/>
    </source>
</evidence>
<evidence type="ECO:0000313" key="3">
    <source>
        <dbReference type="Proteomes" id="UP000502433"/>
    </source>
</evidence>
<dbReference type="RefSeq" id="WP_168697047.1">
    <property type="nucleotide sequence ID" value="NZ_CP051206.1"/>
</dbReference>
<accession>A0A6H2C3R8</accession>
<feature type="transmembrane region" description="Helical" evidence="1">
    <location>
        <begin position="12"/>
        <end position="31"/>
    </location>
</feature>
<protein>
    <recommendedName>
        <fullName evidence="4">DUF1145 domain-containing protein</fullName>
    </recommendedName>
</protein>
<feature type="transmembrane region" description="Helical" evidence="1">
    <location>
        <begin position="51"/>
        <end position="71"/>
    </location>
</feature>
<sequence length="111" mass="12346">MNLKDLKVKLFPIIKIISTALITSAIGLELWNMQTSITNNQLPSILTPALIIAHIALSAHFIEALIAAYYAPTRNQTAIKYATYTFFVGTVGLLELWENQDIAAVRSQKEE</sequence>
<organism evidence="2 3">
    <name type="scientific">Dolichospermum flos-aquae CCAP 1403/13F</name>
    <dbReference type="NCBI Taxonomy" id="315271"/>
    <lineage>
        <taxon>Bacteria</taxon>
        <taxon>Bacillati</taxon>
        <taxon>Cyanobacteriota</taxon>
        <taxon>Cyanophyceae</taxon>
        <taxon>Nostocales</taxon>
        <taxon>Aphanizomenonaceae</taxon>
        <taxon>Dolichospermum</taxon>
    </lineage>
</organism>
<dbReference type="Proteomes" id="UP000502433">
    <property type="component" value="Chromosome"/>
</dbReference>
<dbReference type="AlphaFoldDB" id="A0A6H2C3R8"/>
<evidence type="ECO:0000256" key="1">
    <source>
        <dbReference type="SAM" id="Phobius"/>
    </source>
</evidence>
<gene>
    <name evidence="2" type="ORF">HGD76_22095</name>
</gene>
<evidence type="ECO:0008006" key="4">
    <source>
        <dbReference type="Google" id="ProtNLM"/>
    </source>
</evidence>
<reference evidence="2 3" key="1">
    <citation type="submission" date="2020-04" db="EMBL/GenBank/DDBJ databases">
        <title>Genome-Wide Identification of 5-Methylcytosine Sites in Bacterial Genomes By High-Throughput Sequencing of MspJI Restriction Fragments.</title>
        <authorList>
            <person name="Wu V."/>
        </authorList>
    </citation>
    <scope>NUCLEOTIDE SEQUENCE [LARGE SCALE GENOMIC DNA]</scope>
    <source>
        <strain evidence="2 3">CCAP 1403/13f</strain>
    </source>
</reference>
<keyword evidence="1" id="KW-1133">Transmembrane helix</keyword>